<sequence length="492" mass="55418">MAERADLSVAPSAESSVSEDDIQKSAAHPMGIRAVVRAKSPFPVQCRCGTSGDGNNPAVLDGLDAVECEACNMWSHVACQFRGRASAVASMKNATFVCDECDPRYIFGLLSCSAPDSEGRRRSQRPIPMTRRLTVGRGALVRVGVFWYPARLLKLHIDRNGRRAWRVKLWRLSVCLESGPSSDTYVPEIDISDELWGDVNGRRKRRLGKWTLASSMPDEDSVLADPTVHPHTPEIHDALIEHLATLIKLLEWTADEDTPDLRDEDVPVLGYIRGEAAKSPLPAVRRGLTVHTGELSVKEQCQIMHWIDVHVPGAPDRRHVWMTGPLVGHAITLLLAARHKDKLGQEADCPTRGDGEETGLEYWRYTLKRAWAYQVDAIGQRQPRIVDVDRECLRFFEQRLFERSKAAGVAGYYQWGLDAGDLQDDWVPYDGYYGWAVGDFDAADDEEMLKEGPHYIRDQRNPLEEVNVQPPRSELRAMERQSRPKPRPVKKR</sequence>
<comment type="caution">
    <text evidence="1">The sequence shown here is derived from an EMBL/GenBank/DDBJ whole genome shotgun (WGS) entry which is preliminary data.</text>
</comment>
<reference evidence="1" key="1">
    <citation type="submission" date="2022-08" db="EMBL/GenBank/DDBJ databases">
        <title>Genome Sequence of Pycnoporus sanguineus.</title>
        <authorList>
            <person name="Buettner E."/>
        </authorList>
    </citation>
    <scope>NUCLEOTIDE SEQUENCE</scope>
    <source>
        <strain evidence="1">CG-C14</strain>
    </source>
</reference>
<evidence type="ECO:0000313" key="2">
    <source>
        <dbReference type="Proteomes" id="UP001144978"/>
    </source>
</evidence>
<keyword evidence="2" id="KW-1185">Reference proteome</keyword>
<evidence type="ECO:0000313" key="1">
    <source>
        <dbReference type="EMBL" id="KAJ3008142.1"/>
    </source>
</evidence>
<name>A0ACC1Q343_9APHY</name>
<gene>
    <name evidence="1" type="ORF">NUW54_g3269</name>
</gene>
<proteinExistence type="predicted"/>
<organism evidence="1 2">
    <name type="scientific">Trametes sanguinea</name>
    <dbReference type="NCBI Taxonomy" id="158606"/>
    <lineage>
        <taxon>Eukaryota</taxon>
        <taxon>Fungi</taxon>
        <taxon>Dikarya</taxon>
        <taxon>Basidiomycota</taxon>
        <taxon>Agaricomycotina</taxon>
        <taxon>Agaricomycetes</taxon>
        <taxon>Polyporales</taxon>
        <taxon>Polyporaceae</taxon>
        <taxon>Trametes</taxon>
    </lineage>
</organism>
<protein>
    <submittedName>
        <fullName evidence="1">Uncharacterized protein</fullName>
    </submittedName>
</protein>
<dbReference type="Proteomes" id="UP001144978">
    <property type="component" value="Unassembled WGS sequence"/>
</dbReference>
<dbReference type="EMBL" id="JANSHE010000674">
    <property type="protein sequence ID" value="KAJ3008142.1"/>
    <property type="molecule type" value="Genomic_DNA"/>
</dbReference>
<accession>A0ACC1Q343</accession>